<dbReference type="Proteomes" id="UP000232496">
    <property type="component" value="Chromosome"/>
</dbReference>
<dbReference type="GO" id="GO:0005975">
    <property type="term" value="P:carbohydrate metabolic process"/>
    <property type="evidence" value="ECO:0007669"/>
    <property type="project" value="InterPro"/>
</dbReference>
<sequence>MASSFHNSGLYEDTVIARPEHPNPQFKREHWATLNGIWDFHLDLSVSGKDQKIYENPQSDYFDAFISVPFCPESKESGIGFTDFIPCCWYRRTITVTADDLNNDVLLHFGAVDYHATIYINGIEIGSHSGGYASFHFEISRYLHAGDNELIVCVEDDVRSNRQPAGKQSTHYESFSCFYTRTTGIWQTVWLEFVPKSRILDVTYCANVAAGTISITATTTGKGTLTARASFEGRSCGSASVKSDNNVAIAVINLSEKHVWSPGHGNLYDLELIFNEDRVISYCGLREVRTEGNRFLINGEPVFQRLVLDQGFYPTGVYTAPDAHDLERDIILSMQAGFNGARLHEKAFEPLFLYYCDKHGYIVWGEMGNWQLDISSNKSYAAFIPEWMEIVRRDCNHPSIVGWCPFNETWDFEGRKQQDDLLRTTYLITTAMDPTRPCIDTSGMFHVITDVYDLHDYEQDPTVFQRHYEHLSDGGYTDMFPQRQRYSGDVPFFISEYGGIKWSPSQTDEDAWGYGQQARDENEFISRYDALTTSILDNPAITGFCYTQLYDVEQEQNGIYDYWRRPKVDVDTIRAINTKPAAIEIHNQQQ</sequence>
<dbReference type="Pfam" id="PF02836">
    <property type="entry name" value="Glyco_hydro_2_C"/>
    <property type="match status" value="1"/>
</dbReference>
<feature type="domain" description="Beta-mannosidase-like galactose-binding" evidence="3">
    <location>
        <begin position="89"/>
        <end position="171"/>
    </location>
</feature>
<dbReference type="InterPro" id="IPR008979">
    <property type="entry name" value="Galactose-bd-like_sf"/>
</dbReference>
<feature type="domain" description="Glycoside hydrolase family 2 catalytic" evidence="2">
    <location>
        <begin position="321"/>
        <end position="454"/>
    </location>
</feature>
<evidence type="ECO:0000259" key="3">
    <source>
        <dbReference type="Pfam" id="PF22666"/>
    </source>
</evidence>
<dbReference type="RefSeq" id="WP_106621852.1">
    <property type="nucleotide sequence ID" value="NZ_CP021552.1"/>
</dbReference>
<dbReference type="InterPro" id="IPR006103">
    <property type="entry name" value="Glyco_hydro_2_cat"/>
</dbReference>
<evidence type="ECO:0000313" key="4">
    <source>
        <dbReference type="EMBL" id="AUE19180.1"/>
    </source>
</evidence>
<name>A0AAN1IG95_BIFBR</name>
<dbReference type="InterPro" id="IPR054593">
    <property type="entry name" value="Beta-mannosidase-like_N2"/>
</dbReference>
<evidence type="ECO:0000259" key="2">
    <source>
        <dbReference type="Pfam" id="PF02836"/>
    </source>
</evidence>
<protein>
    <submittedName>
        <fullName evidence="4">Beta-galactosidase</fullName>
    </submittedName>
</protein>
<organism evidence="4 5">
    <name type="scientific">Bifidobacterium breve</name>
    <dbReference type="NCBI Taxonomy" id="1685"/>
    <lineage>
        <taxon>Bacteria</taxon>
        <taxon>Bacillati</taxon>
        <taxon>Actinomycetota</taxon>
        <taxon>Actinomycetes</taxon>
        <taxon>Bifidobacteriales</taxon>
        <taxon>Bifidobacteriaceae</taxon>
        <taxon>Bifidobacterium</taxon>
    </lineage>
</organism>
<dbReference type="EMBL" id="CP023198">
    <property type="protein sequence ID" value="AUE19180.1"/>
    <property type="molecule type" value="Genomic_DNA"/>
</dbReference>
<dbReference type="GO" id="GO:0004553">
    <property type="term" value="F:hydrolase activity, hydrolyzing O-glycosyl compounds"/>
    <property type="evidence" value="ECO:0007669"/>
    <property type="project" value="InterPro"/>
</dbReference>
<evidence type="ECO:0000313" key="5">
    <source>
        <dbReference type="Proteomes" id="UP000232496"/>
    </source>
</evidence>
<dbReference type="SUPFAM" id="SSF49785">
    <property type="entry name" value="Galactose-binding domain-like"/>
    <property type="match status" value="1"/>
</dbReference>
<dbReference type="SUPFAM" id="SSF51445">
    <property type="entry name" value="(Trans)glycosidases"/>
    <property type="match status" value="1"/>
</dbReference>
<dbReference type="Gene3D" id="2.60.120.260">
    <property type="entry name" value="Galactose-binding domain-like"/>
    <property type="match status" value="1"/>
</dbReference>
<accession>A0AAN1IG95</accession>
<dbReference type="AlphaFoldDB" id="A0AAN1IG95"/>
<dbReference type="InterPro" id="IPR051913">
    <property type="entry name" value="GH2_Domain-Containing"/>
</dbReference>
<proteinExistence type="predicted"/>
<evidence type="ECO:0000256" key="1">
    <source>
        <dbReference type="ARBA" id="ARBA00022801"/>
    </source>
</evidence>
<gene>
    <name evidence="4" type="ORF">DRBB29_1644</name>
</gene>
<dbReference type="Gene3D" id="3.20.20.80">
    <property type="entry name" value="Glycosidases"/>
    <property type="match status" value="1"/>
</dbReference>
<dbReference type="PANTHER" id="PTHR42732:SF3">
    <property type="entry name" value="HYDROLASE"/>
    <property type="match status" value="1"/>
</dbReference>
<dbReference type="InterPro" id="IPR017853">
    <property type="entry name" value="GH"/>
</dbReference>
<dbReference type="Pfam" id="PF22666">
    <property type="entry name" value="Glyco_hydro_2_N2"/>
    <property type="match status" value="1"/>
</dbReference>
<reference evidence="4 5" key="1">
    <citation type="submission" date="2017-09" db="EMBL/GenBank/DDBJ databases">
        <title>Comparative genomics and methylome analysis of the gut commensal Bifidobacterium breve.</title>
        <authorList>
            <person name="Bottacini F."/>
            <person name="Morrissey R."/>
            <person name="Roberts R.J."/>
            <person name="James K."/>
            <person name="van Breen J."/>
            <person name="Egan M."/>
            <person name="Lambert J."/>
            <person name="van Limpt K."/>
            <person name="Stanton C."/>
            <person name="Knol J."/>
            <person name="O' Connell Motherway M."/>
            <person name="van Sinderen D."/>
        </authorList>
    </citation>
    <scope>NUCLEOTIDE SEQUENCE [LARGE SCALE GENOMIC DNA]</scope>
    <source>
        <strain evidence="4 5">DRBB29</strain>
    </source>
</reference>
<keyword evidence="1" id="KW-0378">Hydrolase</keyword>
<dbReference type="PANTHER" id="PTHR42732">
    <property type="entry name" value="BETA-GALACTOSIDASE"/>
    <property type="match status" value="1"/>
</dbReference>